<comment type="caution">
    <text evidence="1">The sequence shown here is derived from an EMBL/GenBank/DDBJ whole genome shotgun (WGS) entry which is preliminary data.</text>
</comment>
<evidence type="ECO:0000313" key="1">
    <source>
        <dbReference type="EMBL" id="EBY7662463.1"/>
    </source>
</evidence>
<dbReference type="NCBIfam" id="NF012209">
    <property type="entry name" value="LEPR-8K"/>
    <property type="match status" value="1"/>
</dbReference>
<protein>
    <submittedName>
        <fullName evidence="1">LEPR-XLL domain-containing protein</fullName>
    </submittedName>
</protein>
<proteinExistence type="predicted"/>
<name>A0A5X0KNH3_SALPO</name>
<dbReference type="InterPro" id="IPR053786">
    <property type="entry name" value="LEPRxLL_CS"/>
</dbReference>
<gene>
    <name evidence="1" type="ORF">D6L08_26655</name>
</gene>
<dbReference type="EMBL" id="AAHPAB010000083">
    <property type="protein sequence ID" value="EBY7662463.1"/>
    <property type="molecule type" value="Genomic_DNA"/>
</dbReference>
<reference evidence="1" key="1">
    <citation type="submission" date="2018-09" db="EMBL/GenBank/DDBJ databases">
        <authorList>
            <person name="Ashton P.M."/>
            <person name="Dallman T."/>
            <person name="Nair S."/>
            <person name="De Pinna E."/>
            <person name="Peters T."/>
            <person name="Grant K."/>
        </authorList>
    </citation>
    <scope>NUCLEOTIDE SEQUENCE</scope>
    <source>
        <strain evidence="1">319658</strain>
    </source>
</reference>
<organism evidence="1">
    <name type="scientific">Salmonella potsdam</name>
    <dbReference type="NCBI Taxonomy" id="597"/>
    <lineage>
        <taxon>Bacteria</taxon>
        <taxon>Pseudomonadati</taxon>
        <taxon>Pseudomonadota</taxon>
        <taxon>Gammaproteobacteria</taxon>
        <taxon>Enterobacterales</taxon>
        <taxon>Enterobacteriaceae</taxon>
        <taxon>Salmonella</taxon>
    </lineage>
</organism>
<sequence length="15" mass="1568">MPRLLMSGSAIPTPP</sequence>
<accession>A0A5X0KNH3</accession>